<dbReference type="Proteomes" id="UP001159427">
    <property type="component" value="Unassembled WGS sequence"/>
</dbReference>
<evidence type="ECO:0000313" key="1">
    <source>
        <dbReference type="EMBL" id="CAH3193977.1"/>
    </source>
</evidence>
<dbReference type="EMBL" id="CALNXI010003663">
    <property type="protein sequence ID" value="CAH3193977.1"/>
    <property type="molecule type" value="Genomic_DNA"/>
</dbReference>
<accession>A0ABN8SQX0</accession>
<keyword evidence="2" id="KW-1185">Reference proteome</keyword>
<proteinExistence type="predicted"/>
<comment type="caution">
    <text evidence="1">The sequence shown here is derived from an EMBL/GenBank/DDBJ whole genome shotgun (WGS) entry which is preliminary data.</text>
</comment>
<feature type="non-terminal residue" evidence="1">
    <location>
        <position position="109"/>
    </location>
</feature>
<evidence type="ECO:0000313" key="2">
    <source>
        <dbReference type="Proteomes" id="UP001159427"/>
    </source>
</evidence>
<organism evidence="1 2">
    <name type="scientific">Porites evermanni</name>
    <dbReference type="NCBI Taxonomy" id="104178"/>
    <lineage>
        <taxon>Eukaryota</taxon>
        <taxon>Metazoa</taxon>
        <taxon>Cnidaria</taxon>
        <taxon>Anthozoa</taxon>
        <taxon>Hexacorallia</taxon>
        <taxon>Scleractinia</taxon>
        <taxon>Fungiina</taxon>
        <taxon>Poritidae</taxon>
        <taxon>Porites</taxon>
    </lineage>
</organism>
<name>A0ABN8SQX0_9CNID</name>
<protein>
    <submittedName>
        <fullName evidence="1">Uncharacterized protein</fullName>
    </submittedName>
</protein>
<gene>
    <name evidence="1" type="ORF">PEVE_00026892</name>
</gene>
<reference evidence="1 2" key="1">
    <citation type="submission" date="2022-05" db="EMBL/GenBank/DDBJ databases">
        <authorList>
            <consortium name="Genoscope - CEA"/>
            <person name="William W."/>
        </authorList>
    </citation>
    <scope>NUCLEOTIDE SEQUENCE [LARGE SCALE GENOMIC DNA]</scope>
</reference>
<sequence>MVYLTVAIIGLGRQDEIKRELNRLHSASLHTDVQSHRSAPCNSATGCKRSQDRTVMDNNVSDMIMVKQWYGVMLKAYLTKHGEAGQGDYSKPKQPGGYYMAARGYDFYL</sequence>